<dbReference type="PROSITE" id="PS00356">
    <property type="entry name" value="HTH_LACI_1"/>
    <property type="match status" value="1"/>
</dbReference>
<dbReference type="SUPFAM" id="SSF53822">
    <property type="entry name" value="Periplasmic binding protein-like I"/>
    <property type="match status" value="1"/>
</dbReference>
<dbReference type="InterPro" id="IPR046335">
    <property type="entry name" value="LacI/GalR-like_sensor"/>
</dbReference>
<keyword evidence="1" id="KW-0805">Transcription regulation</keyword>
<accession>A0AAN4VMJ1</accession>
<dbReference type="SMART" id="SM00354">
    <property type="entry name" value="HTH_LACI"/>
    <property type="match status" value="1"/>
</dbReference>
<feature type="domain" description="HTH lacI-type" evidence="4">
    <location>
        <begin position="17"/>
        <end position="71"/>
    </location>
</feature>
<proteinExistence type="predicted"/>
<evidence type="ECO:0000313" key="6">
    <source>
        <dbReference type="Proteomes" id="UP000886943"/>
    </source>
</evidence>
<dbReference type="GO" id="GO:0000976">
    <property type="term" value="F:transcription cis-regulatory region binding"/>
    <property type="evidence" value="ECO:0007669"/>
    <property type="project" value="TreeGrafter"/>
</dbReference>
<dbReference type="InterPro" id="IPR010982">
    <property type="entry name" value="Lambda_DNA-bd_dom_sf"/>
</dbReference>
<protein>
    <submittedName>
        <fullName evidence="5">Transcriptional regulator, LacI family</fullName>
    </submittedName>
</protein>
<dbReference type="PANTHER" id="PTHR30146">
    <property type="entry name" value="LACI-RELATED TRANSCRIPTIONAL REPRESSOR"/>
    <property type="match status" value="1"/>
</dbReference>
<evidence type="ECO:0000313" key="5">
    <source>
        <dbReference type="EMBL" id="GJD14273.1"/>
    </source>
</evidence>
<evidence type="ECO:0000256" key="3">
    <source>
        <dbReference type="ARBA" id="ARBA00023163"/>
    </source>
</evidence>
<dbReference type="Proteomes" id="UP000886943">
    <property type="component" value="Unassembled WGS sequence"/>
</dbReference>
<evidence type="ECO:0000259" key="4">
    <source>
        <dbReference type="PROSITE" id="PS50932"/>
    </source>
</evidence>
<reference evidence="5" key="1">
    <citation type="submission" date="2021-08" db="EMBL/GenBank/DDBJ databases">
        <title>Draft genome sequence of the GABA producer Bifidobacterium adolescentis 4-2, isolated from healthy human feces.</title>
        <authorList>
            <person name="Altaib H."/>
            <person name="Niwa R."/>
            <person name="Abe M."/>
            <person name="Suzuki T."/>
        </authorList>
    </citation>
    <scope>NUCLEOTIDE SEQUENCE</scope>
    <source>
        <strain evidence="5">4-2</strain>
    </source>
</reference>
<keyword evidence="3" id="KW-0804">Transcription</keyword>
<dbReference type="GO" id="GO:0003700">
    <property type="term" value="F:DNA-binding transcription factor activity"/>
    <property type="evidence" value="ECO:0007669"/>
    <property type="project" value="TreeGrafter"/>
</dbReference>
<comment type="caution">
    <text evidence="5">The sequence shown here is derived from an EMBL/GenBank/DDBJ whole genome shotgun (WGS) entry which is preliminary data.</text>
</comment>
<dbReference type="PROSITE" id="PS50932">
    <property type="entry name" value="HTH_LACI_2"/>
    <property type="match status" value="1"/>
</dbReference>
<keyword evidence="2" id="KW-0238">DNA-binding</keyword>
<dbReference type="PANTHER" id="PTHR30146:SF153">
    <property type="entry name" value="LACTOSE OPERON REPRESSOR"/>
    <property type="match status" value="1"/>
</dbReference>
<evidence type="ECO:0000256" key="2">
    <source>
        <dbReference type="ARBA" id="ARBA00023125"/>
    </source>
</evidence>
<gene>
    <name evidence="5" type="primary">regA_2</name>
    <name evidence="5" type="ORF">BIFAD42_12570</name>
</gene>
<dbReference type="Gene3D" id="1.10.260.40">
    <property type="entry name" value="lambda repressor-like DNA-binding domains"/>
    <property type="match status" value="1"/>
</dbReference>
<dbReference type="InterPro" id="IPR000843">
    <property type="entry name" value="HTH_LacI"/>
</dbReference>
<dbReference type="SUPFAM" id="SSF47413">
    <property type="entry name" value="lambda repressor-like DNA-binding domains"/>
    <property type="match status" value="1"/>
</dbReference>
<dbReference type="AlphaFoldDB" id="A0AAN4VMJ1"/>
<dbReference type="EMBL" id="BPPZ01000006">
    <property type="protein sequence ID" value="GJD14273.1"/>
    <property type="molecule type" value="Genomic_DNA"/>
</dbReference>
<dbReference type="Pfam" id="PF00356">
    <property type="entry name" value="LacI"/>
    <property type="match status" value="1"/>
</dbReference>
<dbReference type="CDD" id="cd06267">
    <property type="entry name" value="PBP1_LacI_sugar_binding-like"/>
    <property type="match status" value="1"/>
</dbReference>
<name>A0AAN4VMJ1_BIFAD</name>
<organism evidence="5 6">
    <name type="scientific">Bifidobacterium adolescentis</name>
    <dbReference type="NCBI Taxonomy" id="1680"/>
    <lineage>
        <taxon>Bacteria</taxon>
        <taxon>Bacillati</taxon>
        <taxon>Actinomycetota</taxon>
        <taxon>Actinomycetes</taxon>
        <taxon>Bifidobacteriales</taxon>
        <taxon>Bifidobacteriaceae</taxon>
        <taxon>Bifidobacterium</taxon>
    </lineage>
</organism>
<dbReference type="CDD" id="cd01392">
    <property type="entry name" value="HTH_LacI"/>
    <property type="match status" value="1"/>
</dbReference>
<dbReference type="Pfam" id="PF13377">
    <property type="entry name" value="Peripla_BP_3"/>
    <property type="match status" value="1"/>
</dbReference>
<evidence type="ECO:0000256" key="1">
    <source>
        <dbReference type="ARBA" id="ARBA00023015"/>
    </source>
</evidence>
<dbReference type="InterPro" id="IPR028082">
    <property type="entry name" value="Peripla_BP_I"/>
</dbReference>
<sequence>MKALDKQWETGVDMTRATIAEVAELAGVSQATVSRALRGAGKVAPKTRAKVEAAADRLGFTLSKSASSLASGKTMRVVLLFSGKLNEWFNANVLQGVCEVLEPEGYDVSPTFVTGRQETERYFAKLPKNRNADAIIISSFQLDESAREKLRVTDMPTVGVNIPAESFCDAAIGVDNYDGMSKAVRLLKSLGHQRIAFVVDYIPDDMVYSTSQRMEAFLEAAEQNGYDDEYAYVITADEHDAPLSKADLAAQLVAKLLSLPHMPTAICAETDQVAIAVIKELGKQQLHVPEDISVIGFDDADIAQAANLTTVRQNPLEMGRNAARKTLSLLRGQTPDASYESQEATLMLRDTTRRVATDRS</sequence>
<dbReference type="Gene3D" id="3.40.50.2300">
    <property type="match status" value="2"/>
</dbReference>